<dbReference type="Proteomes" id="UP001485043">
    <property type="component" value="Unassembled WGS sequence"/>
</dbReference>
<proteinExistence type="predicted"/>
<accession>A0AAW1TDT5</accession>
<evidence type="ECO:0000256" key="1">
    <source>
        <dbReference type="SAM" id="MobiDB-lite"/>
    </source>
</evidence>
<reference evidence="2 3" key="1">
    <citation type="journal article" date="2024" name="Nat. Commun.">
        <title>Phylogenomics reveals the evolutionary origins of lichenization in chlorophyte algae.</title>
        <authorList>
            <person name="Puginier C."/>
            <person name="Libourel C."/>
            <person name="Otte J."/>
            <person name="Skaloud P."/>
            <person name="Haon M."/>
            <person name="Grisel S."/>
            <person name="Petersen M."/>
            <person name="Berrin J.G."/>
            <person name="Delaux P.M."/>
            <person name="Dal Grande F."/>
            <person name="Keller J."/>
        </authorList>
    </citation>
    <scope>NUCLEOTIDE SEQUENCE [LARGE SCALE GENOMIC DNA]</scope>
    <source>
        <strain evidence="2 3">SAG 2523</strain>
    </source>
</reference>
<evidence type="ECO:0000313" key="2">
    <source>
        <dbReference type="EMBL" id="KAK9867114.1"/>
    </source>
</evidence>
<feature type="non-terminal residue" evidence="2">
    <location>
        <position position="1"/>
    </location>
</feature>
<dbReference type="AlphaFoldDB" id="A0AAW1TDT5"/>
<gene>
    <name evidence="2" type="ORF">WJX84_002692</name>
</gene>
<keyword evidence="3" id="KW-1185">Reference proteome</keyword>
<evidence type="ECO:0000313" key="3">
    <source>
        <dbReference type="Proteomes" id="UP001485043"/>
    </source>
</evidence>
<dbReference type="EMBL" id="JALJOV010000108">
    <property type="protein sequence ID" value="KAK9867114.1"/>
    <property type="molecule type" value="Genomic_DNA"/>
</dbReference>
<name>A0AAW1TDT5_9CHLO</name>
<comment type="caution">
    <text evidence="2">The sequence shown here is derived from an EMBL/GenBank/DDBJ whole genome shotgun (WGS) entry which is preliminary data.</text>
</comment>
<protein>
    <submittedName>
        <fullName evidence="2">Uncharacterized protein</fullName>
    </submittedName>
</protein>
<sequence length="31" mass="3390">SARYQHNYRGHSALTAASGGSRPFRAPLSSW</sequence>
<feature type="region of interest" description="Disordered" evidence="1">
    <location>
        <begin position="1"/>
        <end position="31"/>
    </location>
</feature>
<organism evidence="2 3">
    <name type="scientific">Apatococcus fuscideae</name>
    <dbReference type="NCBI Taxonomy" id="2026836"/>
    <lineage>
        <taxon>Eukaryota</taxon>
        <taxon>Viridiplantae</taxon>
        <taxon>Chlorophyta</taxon>
        <taxon>core chlorophytes</taxon>
        <taxon>Trebouxiophyceae</taxon>
        <taxon>Chlorellales</taxon>
        <taxon>Chlorellaceae</taxon>
        <taxon>Apatococcus</taxon>
    </lineage>
</organism>